<protein>
    <submittedName>
        <fullName evidence="8">Putative membrane protein</fullName>
    </submittedName>
</protein>
<evidence type="ECO:0000256" key="2">
    <source>
        <dbReference type="ARBA" id="ARBA00006679"/>
    </source>
</evidence>
<dbReference type="Pfam" id="PF07681">
    <property type="entry name" value="DoxX"/>
    <property type="match status" value="1"/>
</dbReference>
<keyword evidence="4 7" id="KW-0812">Transmembrane</keyword>
<feature type="transmembrane region" description="Helical" evidence="7">
    <location>
        <begin position="89"/>
        <end position="107"/>
    </location>
</feature>
<evidence type="ECO:0000256" key="7">
    <source>
        <dbReference type="SAM" id="Phobius"/>
    </source>
</evidence>
<reference evidence="8 10" key="1">
    <citation type="submission" date="2016-06" db="EMBL/GenBank/DDBJ databases">
        <authorList>
            <person name="Kjaerup R.B."/>
            <person name="Dalgaard T.S."/>
            <person name="Juul-Madsen H.R."/>
        </authorList>
    </citation>
    <scope>NUCLEOTIDE SEQUENCE [LARGE SCALE GENOMIC DNA]</scope>
    <source>
        <strain evidence="8">Orrdi1</strain>
    </source>
</reference>
<accession>A0A1C3JZ30</accession>
<dbReference type="AlphaFoldDB" id="A0A1C3JZ30"/>
<dbReference type="GO" id="GO:0005886">
    <property type="term" value="C:plasma membrane"/>
    <property type="evidence" value="ECO:0007669"/>
    <property type="project" value="UniProtKB-SubCell"/>
</dbReference>
<comment type="subcellular location">
    <subcellularLocation>
        <location evidence="1">Cell membrane</location>
        <topology evidence="1">Multi-pass membrane protein</topology>
    </subcellularLocation>
</comment>
<reference evidence="9 10" key="2">
    <citation type="submission" date="2017-08" db="EMBL/GenBank/DDBJ databases">
        <authorList>
            <person name="de Groot N.N."/>
        </authorList>
    </citation>
    <scope>NUCLEOTIDE SEQUENCE [LARGE SCALE GENOMIC DNA]</scope>
    <source>
        <strain evidence="9">Orrdi1</strain>
    </source>
</reference>
<dbReference type="Proteomes" id="UP000078558">
    <property type="component" value="Chromosome I"/>
</dbReference>
<dbReference type="KEGG" id="odi:ODI_R1093"/>
<sequence length="149" mass="15745">MSESGRHPDFFPEPFMIDPRTAPYAALVLRLALGIMYLAHGLTKLLVFTLPGTAGFFAKVGFPGWLAYPVTFFEIIGGALLILGVLPRWIAAVATVQLLAAATVHFGNGWGFGNPGGGWEYPVFLAAASAALALLGDGKPALFPSKRKG</sequence>
<keyword evidence="10" id="KW-1185">Reference proteome</keyword>
<keyword evidence="5 7" id="KW-1133">Transmembrane helix</keyword>
<name>A0A1C3JZ30_9BURK</name>
<evidence type="ECO:0000313" key="10">
    <source>
        <dbReference type="Proteomes" id="UP000078558"/>
    </source>
</evidence>
<evidence type="ECO:0000256" key="5">
    <source>
        <dbReference type="ARBA" id="ARBA00022989"/>
    </source>
</evidence>
<keyword evidence="3" id="KW-1003">Cell membrane</keyword>
<proteinExistence type="inferred from homology"/>
<dbReference type="STRING" id="1851544.ODI_02575"/>
<evidence type="ECO:0000256" key="6">
    <source>
        <dbReference type="ARBA" id="ARBA00023136"/>
    </source>
</evidence>
<dbReference type="PANTHER" id="PTHR33452:SF1">
    <property type="entry name" value="INNER MEMBRANE PROTEIN YPHA-RELATED"/>
    <property type="match status" value="1"/>
</dbReference>
<feature type="transmembrane region" description="Helical" evidence="7">
    <location>
        <begin position="119"/>
        <end position="138"/>
    </location>
</feature>
<keyword evidence="6 7" id="KW-0472">Membrane</keyword>
<organism evidence="8 10">
    <name type="scientific">Orrella dioscoreae</name>
    <dbReference type="NCBI Taxonomy" id="1851544"/>
    <lineage>
        <taxon>Bacteria</taxon>
        <taxon>Pseudomonadati</taxon>
        <taxon>Pseudomonadota</taxon>
        <taxon>Betaproteobacteria</taxon>
        <taxon>Burkholderiales</taxon>
        <taxon>Alcaligenaceae</taxon>
        <taxon>Orrella</taxon>
    </lineage>
</organism>
<gene>
    <name evidence="8" type="ORF">ODI_02575</name>
    <name evidence="9" type="ORF">ODI_R1093</name>
</gene>
<evidence type="ECO:0000256" key="3">
    <source>
        <dbReference type="ARBA" id="ARBA00022475"/>
    </source>
</evidence>
<dbReference type="EMBL" id="FLRC01000008">
    <property type="protein sequence ID" value="SBT24415.1"/>
    <property type="molecule type" value="Genomic_DNA"/>
</dbReference>
<dbReference type="EMBL" id="LT907988">
    <property type="protein sequence ID" value="SOE47872.1"/>
    <property type="molecule type" value="Genomic_DNA"/>
</dbReference>
<comment type="similarity">
    <text evidence="2">Belongs to the DoxX family.</text>
</comment>
<evidence type="ECO:0000256" key="1">
    <source>
        <dbReference type="ARBA" id="ARBA00004651"/>
    </source>
</evidence>
<dbReference type="InterPro" id="IPR032808">
    <property type="entry name" value="DoxX"/>
</dbReference>
<feature type="transmembrane region" description="Helical" evidence="7">
    <location>
        <begin position="21"/>
        <end position="42"/>
    </location>
</feature>
<evidence type="ECO:0000313" key="8">
    <source>
        <dbReference type="EMBL" id="SBT24415.1"/>
    </source>
</evidence>
<evidence type="ECO:0000256" key="4">
    <source>
        <dbReference type="ARBA" id="ARBA00022692"/>
    </source>
</evidence>
<evidence type="ECO:0000313" key="9">
    <source>
        <dbReference type="EMBL" id="SOE47872.1"/>
    </source>
</evidence>
<dbReference type="PANTHER" id="PTHR33452">
    <property type="entry name" value="OXIDOREDUCTASE CATD-RELATED"/>
    <property type="match status" value="1"/>
</dbReference>
<feature type="transmembrane region" description="Helical" evidence="7">
    <location>
        <begin position="62"/>
        <end position="82"/>
    </location>
</feature>
<dbReference type="InterPro" id="IPR051907">
    <property type="entry name" value="DoxX-like_oxidoreductase"/>
</dbReference>